<keyword evidence="3" id="KW-0862">Zinc</keyword>
<protein>
    <submittedName>
        <fullName evidence="7">Conjugal transfer protein TraR</fullName>
    </submittedName>
</protein>
<evidence type="ECO:0000259" key="6">
    <source>
        <dbReference type="Pfam" id="PF01258"/>
    </source>
</evidence>
<accession>A0AAJ4A399</accession>
<feature type="zinc finger region" description="dksA C4-type" evidence="4">
    <location>
        <begin position="88"/>
        <end position="112"/>
    </location>
</feature>
<keyword evidence="2" id="KW-0863">Zinc-finger</keyword>
<reference evidence="8" key="1">
    <citation type="submission" date="2019-06" db="EMBL/GenBank/DDBJ databases">
        <title>Sulfurimonas gotlandica sp. nov., a chemoautotrophic and psychrotolerant epsilonproteobacterium isolated from a pelagic redoxcline, and an emended description of the genus Sulfurimonas.</title>
        <authorList>
            <person name="Wang S."/>
            <person name="Jiang L."/>
            <person name="Shao Z."/>
        </authorList>
    </citation>
    <scope>NUCLEOTIDE SEQUENCE [LARGE SCALE GENOMIC DNA]</scope>
    <source>
        <strain evidence="8">1-1N</strain>
    </source>
</reference>
<evidence type="ECO:0000256" key="2">
    <source>
        <dbReference type="ARBA" id="ARBA00022771"/>
    </source>
</evidence>
<dbReference type="KEGG" id="suln:FJR47_03375"/>
<evidence type="ECO:0000256" key="1">
    <source>
        <dbReference type="ARBA" id="ARBA00022723"/>
    </source>
</evidence>
<dbReference type="PROSITE" id="PS51128">
    <property type="entry name" value="ZF_DKSA_2"/>
    <property type="match status" value="1"/>
</dbReference>
<evidence type="ECO:0000256" key="5">
    <source>
        <dbReference type="SAM" id="Coils"/>
    </source>
</evidence>
<dbReference type="AlphaFoldDB" id="A0AAJ4A399"/>
<feature type="domain" description="Zinc finger DksA/TraR C4-type" evidence="6">
    <location>
        <begin position="83"/>
        <end position="107"/>
    </location>
</feature>
<evidence type="ECO:0000256" key="3">
    <source>
        <dbReference type="ARBA" id="ARBA00022833"/>
    </source>
</evidence>
<dbReference type="PANTHER" id="PTHR33823">
    <property type="entry name" value="RNA POLYMERASE-BINDING TRANSCRIPTION FACTOR DKSA-RELATED"/>
    <property type="match status" value="1"/>
</dbReference>
<keyword evidence="1" id="KW-0479">Metal-binding</keyword>
<name>A0AAJ4A399_9BACT</name>
<dbReference type="InterPro" id="IPR037187">
    <property type="entry name" value="DnaK_N"/>
</dbReference>
<dbReference type="RefSeq" id="WP_152299058.1">
    <property type="nucleotide sequence ID" value="NZ_CP041166.1"/>
</dbReference>
<dbReference type="Gene3D" id="1.20.120.910">
    <property type="entry name" value="DksA, coiled-coil domain"/>
    <property type="match status" value="1"/>
</dbReference>
<feature type="coiled-coil region" evidence="5">
    <location>
        <begin position="13"/>
        <end position="40"/>
    </location>
</feature>
<organism evidence="7 8">
    <name type="scientific">Sulfurimonas xiamenensis</name>
    <dbReference type="NCBI Taxonomy" id="2590021"/>
    <lineage>
        <taxon>Bacteria</taxon>
        <taxon>Pseudomonadati</taxon>
        <taxon>Campylobacterota</taxon>
        <taxon>Epsilonproteobacteria</taxon>
        <taxon>Campylobacterales</taxon>
        <taxon>Sulfurimonadaceae</taxon>
        <taxon>Sulfurimonas</taxon>
    </lineage>
</organism>
<dbReference type="Pfam" id="PF01258">
    <property type="entry name" value="zf-dskA_traR"/>
    <property type="match status" value="1"/>
</dbReference>
<proteinExistence type="predicted"/>
<evidence type="ECO:0000256" key="4">
    <source>
        <dbReference type="PROSITE-ProRule" id="PRU00510"/>
    </source>
</evidence>
<sequence length="112" mass="12539">MSAKNSLNYSEFEKILKNEKNRVEKNIEVIKAEVEALALEDEIDDTVDMAEMQIDNMTDQTLLDGLQAELAEIDAALARIKAGTYGICEKTGKAIPVERLKINPWTRTVAKN</sequence>
<gene>
    <name evidence="7" type="ORF">FJR47_03375</name>
</gene>
<dbReference type="GO" id="GO:0008270">
    <property type="term" value="F:zinc ion binding"/>
    <property type="evidence" value="ECO:0007669"/>
    <property type="project" value="UniProtKB-KW"/>
</dbReference>
<dbReference type="SUPFAM" id="SSF109635">
    <property type="entry name" value="DnaK suppressor protein DksA, alpha-hairpin domain"/>
    <property type="match status" value="1"/>
</dbReference>
<keyword evidence="8" id="KW-1185">Reference proteome</keyword>
<keyword evidence="5" id="KW-0175">Coiled coil</keyword>
<evidence type="ECO:0000313" key="7">
    <source>
        <dbReference type="EMBL" id="QFR42995.1"/>
    </source>
</evidence>
<dbReference type="PANTHER" id="PTHR33823:SF4">
    <property type="entry name" value="GENERAL STRESS PROTEIN 16O"/>
    <property type="match status" value="1"/>
</dbReference>
<dbReference type="Proteomes" id="UP000326061">
    <property type="component" value="Chromosome"/>
</dbReference>
<dbReference type="InterPro" id="IPR000962">
    <property type="entry name" value="Znf_DskA_TraR"/>
</dbReference>
<evidence type="ECO:0000313" key="8">
    <source>
        <dbReference type="Proteomes" id="UP000326061"/>
    </source>
</evidence>
<dbReference type="EMBL" id="CP041166">
    <property type="protein sequence ID" value="QFR42995.1"/>
    <property type="molecule type" value="Genomic_DNA"/>
</dbReference>